<dbReference type="PROSITE" id="PS50994">
    <property type="entry name" value="INTEGRASE"/>
    <property type="match status" value="1"/>
</dbReference>
<accession>A0A1B8SA96</accession>
<protein>
    <submittedName>
        <fullName evidence="2">Integrase</fullName>
    </submittedName>
</protein>
<dbReference type="SUPFAM" id="SSF53098">
    <property type="entry name" value="Ribonuclease H-like"/>
    <property type="match status" value="1"/>
</dbReference>
<gene>
    <name evidence="2" type="ORF">ACT18_21815</name>
</gene>
<proteinExistence type="predicted"/>
<evidence type="ECO:0000313" key="2">
    <source>
        <dbReference type="EMBL" id="OBY29663.1"/>
    </source>
</evidence>
<dbReference type="InterPro" id="IPR012337">
    <property type="entry name" value="RNaseH-like_sf"/>
</dbReference>
<dbReference type="Proteomes" id="UP000092668">
    <property type="component" value="Unassembled WGS sequence"/>
</dbReference>
<keyword evidence="3" id="KW-1185">Reference proteome</keyword>
<dbReference type="PATRIC" id="fig|354243.3.peg.4500"/>
<dbReference type="OrthoDB" id="9803231at2"/>
<sequence>MGRRMLTFADRADITVGITAGLTDAEIADKIGRDRSVVWRERRRNSNKTCGYRPVHADCEAQRRRRRPQAFKIDTDPVLDARVRADLGQSRTPRQIAGRLRLEASDASVETMVHSPAADGASVSHEAIYRWIYALSKGELAKSAIMLRSKRTQRKRRKPLGERTGGRIIGMVSIDDRPDHVADRRVPGAWEGDLIIGRAGKSAAATLVERISRFTLILGLPDGKNSDALADVLIDRVNGLPAKVRGSLTWDQGTEMARHAALTLATDLPVYFAHPHSPWERPTNENTNGLIREYLPKGTDITDHQPYLDAIADELNDRPRAVLGLPHPPERSSPSY</sequence>
<dbReference type="NCBIfam" id="NF033563">
    <property type="entry name" value="transpos_IS30"/>
    <property type="match status" value="1"/>
</dbReference>
<dbReference type="AlphaFoldDB" id="A0A1B8SA96"/>
<dbReference type="InterPro" id="IPR053392">
    <property type="entry name" value="Transposase_IS30-like"/>
</dbReference>
<dbReference type="GO" id="GO:0005829">
    <property type="term" value="C:cytosol"/>
    <property type="evidence" value="ECO:0007669"/>
    <property type="project" value="TreeGrafter"/>
</dbReference>
<dbReference type="PANTHER" id="PTHR10948:SF23">
    <property type="entry name" value="TRANSPOSASE INSI FOR INSERTION SEQUENCE ELEMENT IS30A-RELATED"/>
    <property type="match status" value="1"/>
</dbReference>
<reference evidence="2 3" key="1">
    <citation type="submission" date="2015-06" db="EMBL/GenBank/DDBJ databases">
        <title>Genome sequence of Mycobacterium kumamotonense strain Roo.</title>
        <authorList>
            <person name="Greninger A.L."/>
            <person name="Cunningham G."/>
            <person name="Miller S."/>
        </authorList>
    </citation>
    <scope>NUCLEOTIDE SEQUENCE [LARGE SCALE GENOMIC DNA]</scope>
    <source>
        <strain evidence="2 3">Roo</strain>
    </source>
</reference>
<dbReference type="EMBL" id="LFOE01000058">
    <property type="protein sequence ID" value="OBY29663.1"/>
    <property type="molecule type" value="Genomic_DNA"/>
</dbReference>
<feature type="domain" description="Integrase catalytic" evidence="1">
    <location>
        <begin position="174"/>
        <end position="336"/>
    </location>
</feature>
<name>A0A1B8SA96_9MYCO</name>
<dbReference type="GO" id="GO:0004803">
    <property type="term" value="F:transposase activity"/>
    <property type="evidence" value="ECO:0007669"/>
    <property type="project" value="TreeGrafter"/>
</dbReference>
<evidence type="ECO:0000259" key="1">
    <source>
        <dbReference type="PROSITE" id="PS50994"/>
    </source>
</evidence>
<comment type="caution">
    <text evidence="2">The sequence shown here is derived from an EMBL/GenBank/DDBJ whole genome shotgun (WGS) entry which is preliminary data.</text>
</comment>
<dbReference type="InterPro" id="IPR051917">
    <property type="entry name" value="Transposase-Integrase"/>
</dbReference>
<organism evidence="2 3">
    <name type="scientific">Mycolicibacter kumamotonensis</name>
    <dbReference type="NCBI Taxonomy" id="354243"/>
    <lineage>
        <taxon>Bacteria</taxon>
        <taxon>Bacillati</taxon>
        <taxon>Actinomycetota</taxon>
        <taxon>Actinomycetes</taxon>
        <taxon>Mycobacteriales</taxon>
        <taxon>Mycobacteriaceae</taxon>
        <taxon>Mycolicibacter</taxon>
    </lineage>
</organism>
<evidence type="ECO:0000313" key="3">
    <source>
        <dbReference type="Proteomes" id="UP000092668"/>
    </source>
</evidence>
<dbReference type="GO" id="GO:0032196">
    <property type="term" value="P:transposition"/>
    <property type="evidence" value="ECO:0007669"/>
    <property type="project" value="TreeGrafter"/>
</dbReference>
<dbReference type="PANTHER" id="PTHR10948">
    <property type="entry name" value="TRANSPOSASE"/>
    <property type="match status" value="1"/>
</dbReference>
<dbReference type="GO" id="GO:0015074">
    <property type="term" value="P:DNA integration"/>
    <property type="evidence" value="ECO:0007669"/>
    <property type="project" value="InterPro"/>
</dbReference>
<dbReference type="InterPro" id="IPR001584">
    <property type="entry name" value="Integrase_cat-core"/>
</dbReference>